<evidence type="ECO:0000256" key="3">
    <source>
        <dbReference type="ARBA" id="ARBA00022691"/>
    </source>
</evidence>
<dbReference type="EMBL" id="CP036501">
    <property type="protein sequence ID" value="UZP74474.1"/>
    <property type="molecule type" value="Genomic_DNA"/>
</dbReference>
<organism evidence="5 6">
    <name type="scientific">Candidatus Paraluminiphilus aquimaris</name>
    <dbReference type="NCBI Taxonomy" id="2518994"/>
    <lineage>
        <taxon>Bacteria</taxon>
        <taxon>Pseudomonadati</taxon>
        <taxon>Pseudomonadota</taxon>
        <taxon>Gammaproteobacteria</taxon>
        <taxon>Cellvibrionales</taxon>
        <taxon>Halieaceae</taxon>
        <taxon>Candidatus Paraluminiphilus</taxon>
    </lineage>
</organism>
<dbReference type="Gene3D" id="3.40.50.150">
    <property type="entry name" value="Vaccinia Virus protein VP39"/>
    <property type="match status" value="1"/>
</dbReference>
<dbReference type="RefSeq" id="WP_279240921.1">
    <property type="nucleotide sequence ID" value="NZ_CP036501.1"/>
</dbReference>
<proteinExistence type="predicted"/>
<dbReference type="GO" id="GO:0008168">
    <property type="term" value="F:methyltransferase activity"/>
    <property type="evidence" value="ECO:0007669"/>
    <property type="project" value="UniProtKB-KW"/>
</dbReference>
<accession>A0ABY6Q788</accession>
<dbReference type="SUPFAM" id="SSF46785">
    <property type="entry name" value="Winged helix' DNA-binding domain"/>
    <property type="match status" value="1"/>
</dbReference>
<keyword evidence="6" id="KW-1185">Reference proteome</keyword>
<dbReference type="PROSITE" id="PS51683">
    <property type="entry name" value="SAM_OMT_II"/>
    <property type="match status" value="1"/>
</dbReference>
<name>A0ABY6Q788_9GAMM</name>
<dbReference type="PIRSF" id="PIRSF005739">
    <property type="entry name" value="O-mtase"/>
    <property type="match status" value="1"/>
</dbReference>
<dbReference type="Proteomes" id="UP001317963">
    <property type="component" value="Chromosome"/>
</dbReference>
<protein>
    <submittedName>
        <fullName evidence="5">Methyltransferase domain-containing protein</fullName>
    </submittedName>
</protein>
<sequence length="384" mass="42620">MPSRSATSEGFALTSDKPKSRYARFLLWRNRLLRSASFQKWAARLPLSQSIARQRATDLHHILAGFVYSQTLSASYKLGLLECLKDRIATLDEIAEYCELEKEAAFTLVNAAVAIDLLQKVDNAHWTLGELGASIHGNPGVQSMLRHHDLLYSDMADPAQLLRRRENASLRGYWPYVDGDHNDPAAAARYSELMADSQHLIANHILDSISLTGTSRLLDVGGGTGTFARLAADRFPHSETAVFDLPQVIASIPPKHSQQLRAYSGDMFNDTLPEGFNTISLVRILHDHDDLPVERLLARCFDALPSGGQIIIAEPMAGTRGAESIGHTYFGFYLWAMGSGRPREKSELYRMLEHAGFAGIREKKTHIPALVRVITAKKPNVIFC</sequence>
<dbReference type="Gene3D" id="1.10.10.10">
    <property type="entry name" value="Winged helix-like DNA-binding domain superfamily/Winged helix DNA-binding domain"/>
    <property type="match status" value="1"/>
</dbReference>
<evidence type="ECO:0000259" key="4">
    <source>
        <dbReference type="Pfam" id="PF00891"/>
    </source>
</evidence>
<gene>
    <name evidence="5" type="ORF">E0F26_06850</name>
</gene>
<evidence type="ECO:0000256" key="1">
    <source>
        <dbReference type="ARBA" id="ARBA00022603"/>
    </source>
</evidence>
<evidence type="ECO:0000313" key="5">
    <source>
        <dbReference type="EMBL" id="UZP74474.1"/>
    </source>
</evidence>
<dbReference type="InterPro" id="IPR029063">
    <property type="entry name" value="SAM-dependent_MTases_sf"/>
</dbReference>
<dbReference type="GO" id="GO:0032259">
    <property type="term" value="P:methylation"/>
    <property type="evidence" value="ECO:0007669"/>
    <property type="project" value="UniProtKB-KW"/>
</dbReference>
<keyword evidence="1 5" id="KW-0489">Methyltransferase</keyword>
<dbReference type="PANTHER" id="PTHR11746">
    <property type="entry name" value="O-METHYLTRANSFERASE"/>
    <property type="match status" value="1"/>
</dbReference>
<dbReference type="CDD" id="cd02440">
    <property type="entry name" value="AdoMet_MTases"/>
    <property type="match status" value="1"/>
</dbReference>
<evidence type="ECO:0000256" key="2">
    <source>
        <dbReference type="ARBA" id="ARBA00022679"/>
    </source>
</evidence>
<keyword evidence="2" id="KW-0808">Transferase</keyword>
<reference evidence="5 6" key="1">
    <citation type="submission" date="2019-02" db="EMBL/GenBank/DDBJ databases">
        <title>Halieaceae_genomes.</title>
        <authorList>
            <person name="Li S.-H."/>
        </authorList>
    </citation>
    <scope>NUCLEOTIDE SEQUENCE [LARGE SCALE GENOMIC DNA]</scope>
    <source>
        <strain evidence="5 6">JH123</strain>
    </source>
</reference>
<dbReference type="InterPro" id="IPR001077">
    <property type="entry name" value="COMT_C"/>
</dbReference>
<dbReference type="InterPro" id="IPR036388">
    <property type="entry name" value="WH-like_DNA-bd_sf"/>
</dbReference>
<evidence type="ECO:0000313" key="6">
    <source>
        <dbReference type="Proteomes" id="UP001317963"/>
    </source>
</evidence>
<dbReference type="SUPFAM" id="SSF53335">
    <property type="entry name" value="S-adenosyl-L-methionine-dependent methyltransferases"/>
    <property type="match status" value="1"/>
</dbReference>
<feature type="domain" description="O-methyltransferase C-terminal" evidence="4">
    <location>
        <begin position="181"/>
        <end position="358"/>
    </location>
</feature>
<dbReference type="InterPro" id="IPR036390">
    <property type="entry name" value="WH_DNA-bd_sf"/>
</dbReference>
<keyword evidence="3" id="KW-0949">S-adenosyl-L-methionine</keyword>
<dbReference type="Pfam" id="PF00891">
    <property type="entry name" value="Methyltransf_2"/>
    <property type="match status" value="1"/>
</dbReference>
<dbReference type="InterPro" id="IPR016461">
    <property type="entry name" value="COMT-like"/>
</dbReference>